<sequence>MLQYQKDAKTNLSAYLIEYACRKTYQEGAFLLGKEKAYYECLLKNIPGVENSMAVNQIQNACRRQYLE</sequence>
<evidence type="ECO:0000313" key="1">
    <source>
        <dbReference type="EMBL" id="RJG10630.1"/>
    </source>
</evidence>
<dbReference type="AlphaFoldDB" id="A0A418XE03"/>
<organism evidence="1 2">
    <name type="scientific">Pseudomonas cavernicola</name>
    <dbReference type="NCBI Taxonomy" id="2320866"/>
    <lineage>
        <taxon>Bacteria</taxon>
        <taxon>Pseudomonadati</taxon>
        <taxon>Pseudomonadota</taxon>
        <taxon>Gammaproteobacteria</taxon>
        <taxon>Pseudomonadales</taxon>
        <taxon>Pseudomonadaceae</taxon>
        <taxon>Pseudomonas</taxon>
    </lineage>
</organism>
<accession>A0A418XE03</accession>
<gene>
    <name evidence="1" type="ORF">D3879_18495</name>
</gene>
<dbReference type="Proteomes" id="UP000284021">
    <property type="component" value="Unassembled WGS sequence"/>
</dbReference>
<name>A0A418XE03_9PSED</name>
<dbReference type="InterPro" id="IPR048087">
    <property type="entry name" value="VF_A0006-like"/>
</dbReference>
<dbReference type="NCBIfam" id="NF041602">
    <property type="entry name" value="VF_A0006_fam"/>
    <property type="match status" value="1"/>
</dbReference>
<proteinExistence type="predicted"/>
<reference evidence="1 2" key="1">
    <citation type="submission" date="2018-09" db="EMBL/GenBank/DDBJ databases">
        <authorList>
            <person name="Zhu H."/>
        </authorList>
    </citation>
    <scope>NUCLEOTIDE SEQUENCE [LARGE SCALE GENOMIC DNA]</scope>
    <source>
        <strain evidence="1 2">K1S02-6</strain>
    </source>
</reference>
<keyword evidence="2" id="KW-1185">Reference proteome</keyword>
<comment type="caution">
    <text evidence="1">The sequence shown here is derived from an EMBL/GenBank/DDBJ whole genome shotgun (WGS) entry which is preliminary data.</text>
</comment>
<evidence type="ECO:0000313" key="2">
    <source>
        <dbReference type="Proteomes" id="UP000284021"/>
    </source>
</evidence>
<dbReference type="EMBL" id="QYUR01000006">
    <property type="protein sequence ID" value="RJG10630.1"/>
    <property type="molecule type" value="Genomic_DNA"/>
</dbReference>
<protein>
    <submittedName>
        <fullName evidence="1">Uncharacterized protein</fullName>
    </submittedName>
</protein>